<keyword evidence="4" id="KW-1185">Reference proteome</keyword>
<dbReference type="InterPro" id="IPR056107">
    <property type="entry name" value="DUF7690"/>
</dbReference>
<evidence type="ECO:0000313" key="4">
    <source>
        <dbReference type="Proteomes" id="UP001496674"/>
    </source>
</evidence>
<evidence type="ECO:0000259" key="1">
    <source>
        <dbReference type="Pfam" id="PF24736"/>
    </source>
</evidence>
<reference evidence="3 4" key="1">
    <citation type="submission" date="2023-04" db="EMBL/GenBank/DDBJ databases">
        <title>Draft genome sequence of acteroides sedimenti strain YN3PY1.</title>
        <authorList>
            <person name="Yoshida N."/>
        </authorList>
    </citation>
    <scope>NUCLEOTIDE SEQUENCE [LARGE SCALE GENOMIC DNA]</scope>
    <source>
        <strain evidence="3 4">YN3PY1</strain>
    </source>
</reference>
<dbReference type="Pfam" id="PF24736">
    <property type="entry name" value="DUF7687"/>
    <property type="match status" value="1"/>
</dbReference>
<evidence type="ECO:0000313" key="3">
    <source>
        <dbReference type="EMBL" id="BEG99819.1"/>
    </source>
</evidence>
<organism evidence="3 4">
    <name type="scientific">Bacteroides sedimenti</name>
    <dbReference type="NCBI Taxonomy" id="2136147"/>
    <lineage>
        <taxon>Bacteria</taxon>
        <taxon>Pseudomonadati</taxon>
        <taxon>Bacteroidota</taxon>
        <taxon>Bacteroidia</taxon>
        <taxon>Bacteroidales</taxon>
        <taxon>Bacteroidaceae</taxon>
        <taxon>Bacteroides</taxon>
    </lineage>
</organism>
<dbReference type="RefSeq" id="WP_353330652.1">
    <property type="nucleotide sequence ID" value="NZ_AP028055.1"/>
</dbReference>
<feature type="domain" description="DUF7687" evidence="1">
    <location>
        <begin position="94"/>
        <end position="283"/>
    </location>
</feature>
<protein>
    <submittedName>
        <fullName evidence="3">Uncharacterized protein</fullName>
    </submittedName>
</protein>
<proteinExistence type="predicted"/>
<dbReference type="InterPro" id="IPR056104">
    <property type="entry name" value="DUF7687"/>
</dbReference>
<feature type="domain" description="DUF7690" evidence="2">
    <location>
        <begin position="1"/>
        <end position="87"/>
    </location>
</feature>
<sequence>MRANESFLGKPLDFWANIRLLNQKLGYVETKSKKNPDPQGIVPTIDDVKRVYAQEGLDCSGLINDDKWTQLGNEIIAYLQYRSGALQFVKSKLMEKEEAKSLFDELKRELNPSCPLPMNKQTGDKNDFAFLTGIVNMLVESSLKLKSSEERVCDYDPRSLTSIRNCNGPIRTLSRRLDGAYPSIINPKAIWEIKEYYYTTTFGSRVADGVYETQLDGWELWEIRSSLGIHIDHYLIIDDYFTWWEKGKSYLCRIIDLLHMGLLTEALFGKEVITRIPELVSSW</sequence>
<accession>A0ABN6ZCH7</accession>
<name>A0ABN6ZCH7_9BACE</name>
<dbReference type="Pfam" id="PF24739">
    <property type="entry name" value="DUF7690"/>
    <property type="match status" value="1"/>
</dbReference>
<gene>
    <name evidence="3" type="ORF">BSYN_20840</name>
</gene>
<dbReference type="Proteomes" id="UP001496674">
    <property type="component" value="Chromosome"/>
</dbReference>
<dbReference type="EMBL" id="AP028055">
    <property type="protein sequence ID" value="BEG99819.1"/>
    <property type="molecule type" value="Genomic_DNA"/>
</dbReference>
<evidence type="ECO:0000259" key="2">
    <source>
        <dbReference type="Pfam" id="PF24739"/>
    </source>
</evidence>